<gene>
    <name evidence="3" type="ORF">V2H45_04790</name>
</gene>
<comment type="caution">
    <text evidence="3">The sequence shown here is derived from an EMBL/GenBank/DDBJ whole genome shotgun (WGS) entry which is preliminary data.</text>
</comment>
<proteinExistence type="predicted"/>
<dbReference type="PROSITE" id="PS51257">
    <property type="entry name" value="PROKAR_LIPOPROTEIN"/>
    <property type="match status" value="1"/>
</dbReference>
<feature type="chain" id="PRO_5043802034" evidence="2">
    <location>
        <begin position="21"/>
        <end position="205"/>
    </location>
</feature>
<name>A0AAW9PYU1_9CYAN</name>
<evidence type="ECO:0000313" key="3">
    <source>
        <dbReference type="EMBL" id="MEE3716063.1"/>
    </source>
</evidence>
<reference evidence="3" key="1">
    <citation type="submission" date="2024-01" db="EMBL/GenBank/DDBJ databases">
        <title>Bank of Algae and Cyanobacteria of the Azores (BACA) strain genomes.</title>
        <authorList>
            <person name="Luz R."/>
            <person name="Cordeiro R."/>
            <person name="Fonseca A."/>
            <person name="Goncalves V."/>
        </authorList>
    </citation>
    <scope>NUCLEOTIDE SEQUENCE</scope>
    <source>
        <strain evidence="3">BACA0141</strain>
    </source>
</reference>
<dbReference type="Pfam" id="PF12836">
    <property type="entry name" value="HHH_3"/>
    <property type="match status" value="2"/>
</dbReference>
<dbReference type="EMBL" id="JAZBJZ010000012">
    <property type="protein sequence ID" value="MEE3716063.1"/>
    <property type="molecule type" value="Genomic_DNA"/>
</dbReference>
<evidence type="ECO:0000256" key="2">
    <source>
        <dbReference type="SAM" id="SignalP"/>
    </source>
</evidence>
<feature type="region of interest" description="Disordered" evidence="1">
    <location>
        <begin position="28"/>
        <end position="65"/>
    </location>
</feature>
<dbReference type="Gene3D" id="1.10.150.320">
    <property type="entry name" value="Photosystem II 12 kDa extrinsic protein"/>
    <property type="match status" value="2"/>
</dbReference>
<keyword evidence="2" id="KW-0732">Signal</keyword>
<organism evidence="3 4">
    <name type="scientific">Tumidithrix elongata BACA0141</name>
    <dbReference type="NCBI Taxonomy" id="2716417"/>
    <lineage>
        <taxon>Bacteria</taxon>
        <taxon>Bacillati</taxon>
        <taxon>Cyanobacteriota</taxon>
        <taxon>Cyanophyceae</taxon>
        <taxon>Pseudanabaenales</taxon>
        <taxon>Pseudanabaenaceae</taxon>
        <taxon>Tumidithrix</taxon>
        <taxon>Tumidithrix elongata</taxon>
    </lineage>
</organism>
<dbReference type="SUPFAM" id="SSF81585">
    <property type="entry name" value="PsbU/PolX domain-like"/>
    <property type="match status" value="2"/>
</dbReference>
<dbReference type="AlphaFoldDB" id="A0AAW9PYU1"/>
<feature type="compositionally biased region" description="Low complexity" evidence="1">
    <location>
        <begin position="28"/>
        <end position="49"/>
    </location>
</feature>
<feature type="signal peptide" evidence="2">
    <location>
        <begin position="1"/>
        <end position="20"/>
    </location>
</feature>
<evidence type="ECO:0000256" key="1">
    <source>
        <dbReference type="SAM" id="MobiDB-lite"/>
    </source>
</evidence>
<protein>
    <submittedName>
        <fullName evidence="3">Helix-hairpin-helix domain-containing protein</fullName>
    </submittedName>
</protein>
<accession>A0AAW9PYU1</accession>
<keyword evidence="4" id="KW-1185">Reference proteome</keyword>
<sequence>MVTQLKLSRLSLLGVFACLAIVSGCSDSSTSSVSSSTAPSATVSSSAAPKTEPSKPAQGNKINVNTAPIAELDKLELPGTKPSLSERIQGARPYKDAKDLVSKKAISEEELKLIENLITVGDVAATPSPAATTAANSKANSKKINVNTAPIAELDKLELPGTKPSLSERIQGARPYKDAKELVSKKAISEDELKLIENLITFEEK</sequence>
<evidence type="ECO:0000313" key="4">
    <source>
        <dbReference type="Proteomes" id="UP001333818"/>
    </source>
</evidence>
<dbReference type="Proteomes" id="UP001333818">
    <property type="component" value="Unassembled WGS sequence"/>
</dbReference>